<protein>
    <submittedName>
        <fullName evidence="2">Uncharacterized protein</fullName>
    </submittedName>
</protein>
<proteinExistence type="predicted"/>
<feature type="transmembrane region" description="Helical" evidence="1">
    <location>
        <begin position="44"/>
        <end position="61"/>
    </location>
</feature>
<gene>
    <name evidence="2" type="ORF">B0I24_10323</name>
    <name evidence="3" type="ORF">CWE07_04125</name>
</gene>
<accession>A0A327X321</accession>
<keyword evidence="1" id="KW-1133">Transmembrane helix</keyword>
<keyword evidence="5" id="KW-1185">Reference proteome</keyword>
<evidence type="ECO:0000313" key="2">
    <source>
        <dbReference type="EMBL" id="RAJ99032.1"/>
    </source>
</evidence>
<evidence type="ECO:0000313" key="5">
    <source>
        <dbReference type="Proteomes" id="UP000287865"/>
    </source>
</evidence>
<name>A0A327X321_9GAMM</name>
<organism evidence="2 4">
    <name type="scientific">Aliidiomarina maris</name>
    <dbReference type="NCBI Taxonomy" id="531312"/>
    <lineage>
        <taxon>Bacteria</taxon>
        <taxon>Pseudomonadati</taxon>
        <taxon>Pseudomonadota</taxon>
        <taxon>Gammaproteobacteria</taxon>
        <taxon>Alteromonadales</taxon>
        <taxon>Idiomarinaceae</taxon>
        <taxon>Aliidiomarina</taxon>
    </lineage>
</organism>
<dbReference type="EMBL" id="PIPK01000002">
    <property type="protein sequence ID" value="RUO27803.1"/>
    <property type="molecule type" value="Genomic_DNA"/>
</dbReference>
<keyword evidence="1" id="KW-0812">Transmembrane</keyword>
<reference evidence="2 4" key="2">
    <citation type="submission" date="2018-06" db="EMBL/GenBank/DDBJ databases">
        <title>Genomic Encyclopedia of Type Strains, Phase III (KMG-III): the genomes of soil and plant-associated and newly described type strains.</title>
        <authorList>
            <person name="Whitman W."/>
        </authorList>
    </citation>
    <scope>NUCLEOTIDE SEQUENCE [LARGE SCALE GENOMIC DNA]</scope>
    <source>
        <strain evidence="2 4">CGMCC 1.15366</strain>
    </source>
</reference>
<sequence>MPMKKRELSDVVYKKLLKDFIHVATCKLSLSVRLSIAAQQNSQWWKGLFIITIVYFLHILSNSKALI</sequence>
<comment type="caution">
    <text evidence="2">The sequence shown here is derived from an EMBL/GenBank/DDBJ whole genome shotgun (WGS) entry which is preliminary data.</text>
</comment>
<evidence type="ECO:0000313" key="3">
    <source>
        <dbReference type="EMBL" id="RUO27803.1"/>
    </source>
</evidence>
<keyword evidence="1" id="KW-0472">Membrane</keyword>
<evidence type="ECO:0000256" key="1">
    <source>
        <dbReference type="SAM" id="Phobius"/>
    </source>
</evidence>
<evidence type="ECO:0000313" key="4">
    <source>
        <dbReference type="Proteomes" id="UP000249203"/>
    </source>
</evidence>
<dbReference type="EMBL" id="QLMD01000003">
    <property type="protein sequence ID" value="RAJ99032.1"/>
    <property type="molecule type" value="Genomic_DNA"/>
</dbReference>
<reference evidence="3 5" key="1">
    <citation type="journal article" date="2018" name="Front. Microbiol.">
        <title>Genome-Based Analysis Reveals the Taxonomy and Diversity of the Family Idiomarinaceae.</title>
        <authorList>
            <person name="Liu Y."/>
            <person name="Lai Q."/>
            <person name="Shao Z."/>
        </authorList>
    </citation>
    <scope>NUCLEOTIDE SEQUENCE [LARGE SCALE GENOMIC DNA]</scope>
    <source>
        <strain evidence="3 5">CF12-14</strain>
    </source>
</reference>
<dbReference type="Proteomes" id="UP000287865">
    <property type="component" value="Unassembled WGS sequence"/>
</dbReference>
<dbReference type="Proteomes" id="UP000249203">
    <property type="component" value="Unassembled WGS sequence"/>
</dbReference>
<dbReference type="AlphaFoldDB" id="A0A327X321"/>